<dbReference type="Pfam" id="PF13519">
    <property type="entry name" value="VWA_2"/>
    <property type="match status" value="1"/>
</dbReference>
<dbReference type="eggNOG" id="COG2304">
    <property type="taxonomic scope" value="Bacteria"/>
</dbReference>
<name>I4AKW5_BERLS</name>
<dbReference type="InterPro" id="IPR036465">
    <property type="entry name" value="vWFA_dom_sf"/>
</dbReference>
<sequence length="321" mass="35886">MIWNNDLGILETVFTLIFLLLYGLYIFRTHKKAKYLRTSSKYVWLKFVLRSSYFILLLLALLGPSFGETKQEVKSVGKDIFYLVDLSRSMDAIDIQPSRMERIKHELKGITAAFPSDRQGIIIFSSEAFLQCPLTSDQSALQLILESLNTGLVPSGGTDFAPPLQMALEKFASDEDTQTNSKIIIMISDGEDFGEETDDAIDEIEDLGIKLFALGIGTEQGGKIPSGSGFKKDTRNGETIITKLNPSDLQDLADQTGGKYFEIGETKNDVQRLINSIQAIQGEVRGVKQIDTKTNKYYYFLYAALFLAIIDVLFTVKVIKI</sequence>
<keyword evidence="1" id="KW-1003">Cell membrane</keyword>
<dbReference type="SUPFAM" id="SSF53300">
    <property type="entry name" value="vWA-like"/>
    <property type="match status" value="1"/>
</dbReference>
<dbReference type="InterPro" id="IPR050768">
    <property type="entry name" value="UPF0353/GerABKA_families"/>
</dbReference>
<dbReference type="STRING" id="880071.Fleli_2222"/>
<evidence type="ECO:0000256" key="4">
    <source>
        <dbReference type="ARBA" id="ARBA00023136"/>
    </source>
</evidence>
<dbReference type="PANTHER" id="PTHR22550">
    <property type="entry name" value="SPORE GERMINATION PROTEIN"/>
    <property type="match status" value="1"/>
</dbReference>
<reference evidence="8" key="1">
    <citation type="submission" date="2012-06" db="EMBL/GenBank/DDBJ databases">
        <title>The complete genome of Flexibacter litoralis DSM 6794.</title>
        <authorList>
            <person name="Lucas S."/>
            <person name="Copeland A."/>
            <person name="Lapidus A."/>
            <person name="Glavina del Rio T."/>
            <person name="Dalin E."/>
            <person name="Tice H."/>
            <person name="Bruce D."/>
            <person name="Goodwin L."/>
            <person name="Pitluck S."/>
            <person name="Peters L."/>
            <person name="Ovchinnikova G."/>
            <person name="Lu M."/>
            <person name="Kyrpides N."/>
            <person name="Mavromatis K."/>
            <person name="Ivanova N."/>
            <person name="Brettin T."/>
            <person name="Detter J.C."/>
            <person name="Han C."/>
            <person name="Larimer F."/>
            <person name="Land M."/>
            <person name="Hauser L."/>
            <person name="Markowitz V."/>
            <person name="Cheng J.-F."/>
            <person name="Hugenholtz P."/>
            <person name="Woyke T."/>
            <person name="Wu D."/>
            <person name="Spring S."/>
            <person name="Lang E."/>
            <person name="Kopitz M."/>
            <person name="Brambilla E."/>
            <person name="Klenk H.-P."/>
            <person name="Eisen J.A."/>
        </authorList>
    </citation>
    <scope>NUCLEOTIDE SEQUENCE [LARGE SCALE GENOMIC DNA]</scope>
    <source>
        <strain evidence="8">ATCC 23117 / DSM 6794 / NBRC 15988 / NCIMB 1366 / Sio-4</strain>
    </source>
</reference>
<dbReference type="HOGENOM" id="CLU_024570_1_0_10"/>
<evidence type="ECO:0000313" key="8">
    <source>
        <dbReference type="Proteomes" id="UP000006054"/>
    </source>
</evidence>
<evidence type="ECO:0000256" key="2">
    <source>
        <dbReference type="ARBA" id="ARBA00022692"/>
    </source>
</evidence>
<keyword evidence="8" id="KW-1185">Reference proteome</keyword>
<feature type="transmembrane region" description="Helical" evidence="5">
    <location>
        <begin position="297"/>
        <end position="319"/>
    </location>
</feature>
<dbReference type="PATRIC" id="fig|880071.3.peg.2212"/>
<keyword evidence="4 5" id="KW-0472">Membrane</keyword>
<protein>
    <submittedName>
        <fullName evidence="7">Mg-chelatase subunit ChlD</fullName>
    </submittedName>
</protein>
<organism evidence="7 8">
    <name type="scientific">Bernardetia litoralis (strain ATCC 23117 / DSM 6794 / NBRC 15988 / NCIMB 1366 / Fx l1 / Sio-4)</name>
    <name type="common">Flexibacter litoralis</name>
    <dbReference type="NCBI Taxonomy" id="880071"/>
    <lineage>
        <taxon>Bacteria</taxon>
        <taxon>Pseudomonadati</taxon>
        <taxon>Bacteroidota</taxon>
        <taxon>Cytophagia</taxon>
        <taxon>Cytophagales</taxon>
        <taxon>Bernardetiaceae</taxon>
        <taxon>Bernardetia</taxon>
    </lineage>
</organism>
<dbReference type="PANTHER" id="PTHR22550:SF5">
    <property type="entry name" value="LEUCINE ZIPPER PROTEIN 4"/>
    <property type="match status" value="1"/>
</dbReference>
<dbReference type="AlphaFoldDB" id="I4AKW5"/>
<gene>
    <name evidence="7" type="ordered locus">Fleli_2222</name>
</gene>
<dbReference type="OrthoDB" id="6206554at2"/>
<feature type="transmembrane region" description="Helical" evidence="5">
    <location>
        <begin position="6"/>
        <end position="27"/>
    </location>
</feature>
<dbReference type="KEGG" id="fli:Fleli_2222"/>
<keyword evidence="3 5" id="KW-1133">Transmembrane helix</keyword>
<evidence type="ECO:0000256" key="1">
    <source>
        <dbReference type="ARBA" id="ARBA00022475"/>
    </source>
</evidence>
<dbReference type="Proteomes" id="UP000006054">
    <property type="component" value="Chromosome"/>
</dbReference>
<keyword evidence="2 5" id="KW-0812">Transmembrane</keyword>
<dbReference type="InterPro" id="IPR002035">
    <property type="entry name" value="VWF_A"/>
</dbReference>
<feature type="domain" description="VWFA" evidence="6">
    <location>
        <begin position="79"/>
        <end position="277"/>
    </location>
</feature>
<dbReference type="Gene3D" id="3.40.50.410">
    <property type="entry name" value="von Willebrand factor, type A domain"/>
    <property type="match status" value="1"/>
</dbReference>
<dbReference type="EMBL" id="CP003345">
    <property type="protein sequence ID" value="AFM04600.1"/>
    <property type="molecule type" value="Genomic_DNA"/>
</dbReference>
<dbReference type="RefSeq" id="WP_014798047.1">
    <property type="nucleotide sequence ID" value="NC_018018.1"/>
</dbReference>
<accession>I4AKW5</accession>
<evidence type="ECO:0000313" key="7">
    <source>
        <dbReference type="EMBL" id="AFM04600.1"/>
    </source>
</evidence>
<dbReference type="SMART" id="SM00327">
    <property type="entry name" value="VWA"/>
    <property type="match status" value="1"/>
</dbReference>
<proteinExistence type="predicted"/>
<evidence type="ECO:0000256" key="3">
    <source>
        <dbReference type="ARBA" id="ARBA00022989"/>
    </source>
</evidence>
<evidence type="ECO:0000256" key="5">
    <source>
        <dbReference type="SAM" id="Phobius"/>
    </source>
</evidence>
<feature type="transmembrane region" description="Helical" evidence="5">
    <location>
        <begin position="47"/>
        <end position="66"/>
    </location>
</feature>
<dbReference type="PROSITE" id="PS50234">
    <property type="entry name" value="VWFA"/>
    <property type="match status" value="1"/>
</dbReference>
<evidence type="ECO:0000259" key="6">
    <source>
        <dbReference type="PROSITE" id="PS50234"/>
    </source>
</evidence>